<dbReference type="PANTHER" id="PTHR31956">
    <property type="entry name" value="NON-SPECIFIC PHOSPHOLIPASE C4-RELATED"/>
    <property type="match status" value="1"/>
</dbReference>
<dbReference type="RefSeq" id="WP_004528623.1">
    <property type="nucleotide sequence ID" value="NZ_CM000833.1"/>
</dbReference>
<dbReference type="CDD" id="cd16013">
    <property type="entry name" value="AcpA"/>
    <property type="match status" value="1"/>
</dbReference>
<gene>
    <name evidence="2" type="ORF">BURPS1710A_A1014</name>
</gene>
<dbReference type="EMBL" id="CM000833">
    <property type="protein sequence ID" value="EET02812.1"/>
    <property type="molecule type" value="Genomic_DNA"/>
</dbReference>
<sequence>MPRRPGARTGDAAARAPHEKENAVAKILENVEHIVVVMFENRSFDTMLGWLYSPDAPPAHVLPPQSSPQFDGLRPEMSNPSKAGKTIAVTREALNSVIPDPQETFVNVTSQILGPSDAGNPWPPMQGFVVNYETTQTTDPGHVMQCHSVAQLPTLTALARAYAVSDAWFASVPSQTWPNRAFAHAGTSNGHVNNGAIPDPLEWDVPTIFDVLSSIGASWAVYSDTTVTPSLTHTMFPSLWKDAYAERFRRFPDFVAACGNDALPQYAFIEPSFLFEPNDQHPPHDVRAGDKFLHDIWTAIRTSPGWPRTLLVVTYDEHGGCFDHVLPPANATPPDNASNPGDEAFGFYRFGVRVPAVVVSPYIEAGTVFRSPTNVPYDHTSILATLRDWLDIPPDRMLGSARIANAPTLAQLVTRDTPRTDLPTIAAPSTDFVHPPPDAPLNDVQKSLVTGTSRRDGHDPAAGVAPIATRQHALDFFKRRAAAKTA</sequence>
<accession>A0A0E1VZH7</accession>
<protein>
    <submittedName>
        <fullName evidence="2">Phosphoesterase family protein</fullName>
    </submittedName>
</protein>
<evidence type="ECO:0000256" key="1">
    <source>
        <dbReference type="ARBA" id="ARBA00022801"/>
    </source>
</evidence>
<keyword evidence="1" id="KW-0378">Hydrolase</keyword>
<dbReference type="InterPro" id="IPR007312">
    <property type="entry name" value="Phosphoesterase"/>
</dbReference>
<reference evidence="2" key="1">
    <citation type="submission" date="2009-05" db="EMBL/GenBank/DDBJ databases">
        <authorList>
            <person name="Harkins D.M."/>
            <person name="DeShazer D."/>
            <person name="Woods D.E."/>
            <person name="Brinkac L.M."/>
            <person name="Brown K.A."/>
            <person name="Hung G.C."/>
            <person name="Tuanyok A."/>
            <person name="Zhang B."/>
            <person name="Nierman W.C."/>
        </authorList>
    </citation>
    <scope>NUCLEOTIDE SEQUENCE [LARGE SCALE GENOMIC DNA]</scope>
    <source>
        <strain evidence="2">1710a</strain>
    </source>
</reference>
<dbReference type="InterPro" id="IPR017850">
    <property type="entry name" value="Alkaline_phosphatase_core_sf"/>
</dbReference>
<dbReference type="GO" id="GO:0042578">
    <property type="term" value="F:phosphoric ester hydrolase activity"/>
    <property type="evidence" value="ECO:0007669"/>
    <property type="project" value="UniProtKB-ARBA"/>
</dbReference>
<dbReference type="Pfam" id="PF04185">
    <property type="entry name" value="Phosphoesterase"/>
    <property type="match status" value="1"/>
</dbReference>
<proteinExistence type="predicted"/>
<dbReference type="PANTHER" id="PTHR31956:SF1">
    <property type="entry name" value="NON-SPECIFIC PHOSPHOLIPASE C1"/>
    <property type="match status" value="1"/>
</dbReference>
<dbReference type="Gene3D" id="3.40.720.10">
    <property type="entry name" value="Alkaline Phosphatase, subunit A"/>
    <property type="match status" value="2"/>
</dbReference>
<dbReference type="HOGENOM" id="CLU_029943_2_0_4"/>
<dbReference type="Proteomes" id="UP000001812">
    <property type="component" value="Chromosome II"/>
</dbReference>
<dbReference type="GO" id="GO:0009395">
    <property type="term" value="P:phospholipid catabolic process"/>
    <property type="evidence" value="ECO:0007669"/>
    <property type="project" value="TreeGrafter"/>
</dbReference>
<evidence type="ECO:0000313" key="2">
    <source>
        <dbReference type="EMBL" id="EET02812.1"/>
    </source>
</evidence>
<name>A0A0E1VZH7_BURPE</name>
<organism evidence="2">
    <name type="scientific">Burkholderia pseudomallei 1710a</name>
    <dbReference type="NCBI Taxonomy" id="320371"/>
    <lineage>
        <taxon>Bacteria</taxon>
        <taxon>Pseudomonadati</taxon>
        <taxon>Pseudomonadota</taxon>
        <taxon>Betaproteobacteria</taxon>
        <taxon>Burkholderiales</taxon>
        <taxon>Burkholderiaceae</taxon>
        <taxon>Burkholderia</taxon>
        <taxon>pseudomallei group</taxon>
    </lineage>
</organism>
<dbReference type="AlphaFoldDB" id="A0A0E1VZH7"/>
<dbReference type="SUPFAM" id="SSF53649">
    <property type="entry name" value="Alkaline phosphatase-like"/>
    <property type="match status" value="1"/>
</dbReference>